<keyword evidence="6 8" id="KW-0408">Iron</keyword>
<evidence type="ECO:0000256" key="1">
    <source>
        <dbReference type="ARBA" id="ARBA00001971"/>
    </source>
</evidence>
<dbReference type="GO" id="GO:0020037">
    <property type="term" value="F:heme binding"/>
    <property type="evidence" value="ECO:0007669"/>
    <property type="project" value="InterPro"/>
</dbReference>
<accession>A0AAV0KVF3</accession>
<keyword evidence="7 9" id="KW-0503">Monooxygenase</keyword>
<feature type="binding site" description="axial binding residue" evidence="8">
    <location>
        <position position="390"/>
    </location>
    <ligand>
        <name>heme</name>
        <dbReference type="ChEBI" id="CHEBI:30413"/>
    </ligand>
    <ligandPart>
        <name>Fe</name>
        <dbReference type="ChEBI" id="CHEBI:18248"/>
    </ligandPart>
</feature>
<evidence type="ECO:0000256" key="2">
    <source>
        <dbReference type="ARBA" id="ARBA00010617"/>
    </source>
</evidence>
<dbReference type="InterPro" id="IPR036396">
    <property type="entry name" value="Cyt_P450_sf"/>
</dbReference>
<keyword evidence="4 8" id="KW-0479">Metal-binding</keyword>
<dbReference type="PRINTS" id="PR00385">
    <property type="entry name" value="P450"/>
</dbReference>
<comment type="caution">
    <text evidence="10">The sequence shown here is derived from an EMBL/GenBank/DDBJ whole genome shotgun (WGS) entry which is preliminary data.</text>
</comment>
<dbReference type="AlphaFoldDB" id="A0AAV0KVF3"/>
<dbReference type="PROSITE" id="PS00086">
    <property type="entry name" value="CYTOCHROME_P450"/>
    <property type="match status" value="1"/>
</dbReference>
<dbReference type="InterPro" id="IPR017972">
    <property type="entry name" value="Cyt_P450_CS"/>
</dbReference>
<evidence type="ECO:0000256" key="3">
    <source>
        <dbReference type="ARBA" id="ARBA00022617"/>
    </source>
</evidence>
<dbReference type="Gene3D" id="1.10.630.10">
    <property type="entry name" value="Cytochrome P450"/>
    <property type="match status" value="2"/>
</dbReference>
<dbReference type="PANTHER" id="PTHR47955:SF15">
    <property type="entry name" value="CYTOCHROME P450 71A2-LIKE"/>
    <property type="match status" value="1"/>
</dbReference>
<name>A0AAV0KVF3_9ROSI</name>
<dbReference type="CDD" id="cd11072">
    <property type="entry name" value="CYP71-like"/>
    <property type="match status" value="1"/>
</dbReference>
<evidence type="ECO:0000256" key="5">
    <source>
        <dbReference type="ARBA" id="ARBA00023002"/>
    </source>
</evidence>
<dbReference type="FunFam" id="1.10.630.10:FF:000126">
    <property type="entry name" value="Predicted protein"/>
    <property type="match status" value="1"/>
</dbReference>
<dbReference type="PRINTS" id="PR00463">
    <property type="entry name" value="EP450I"/>
</dbReference>
<evidence type="ECO:0000313" key="10">
    <source>
        <dbReference type="EMBL" id="CAI0426230.1"/>
    </source>
</evidence>
<gene>
    <name evidence="10" type="ORF">LITE_LOCUS20702</name>
</gene>
<dbReference type="GO" id="GO:0004497">
    <property type="term" value="F:monooxygenase activity"/>
    <property type="evidence" value="ECO:0007669"/>
    <property type="project" value="UniProtKB-KW"/>
</dbReference>
<organism evidence="10 11">
    <name type="scientific">Linum tenue</name>
    <dbReference type="NCBI Taxonomy" id="586396"/>
    <lineage>
        <taxon>Eukaryota</taxon>
        <taxon>Viridiplantae</taxon>
        <taxon>Streptophyta</taxon>
        <taxon>Embryophyta</taxon>
        <taxon>Tracheophyta</taxon>
        <taxon>Spermatophyta</taxon>
        <taxon>Magnoliopsida</taxon>
        <taxon>eudicotyledons</taxon>
        <taxon>Gunneridae</taxon>
        <taxon>Pentapetalae</taxon>
        <taxon>rosids</taxon>
        <taxon>fabids</taxon>
        <taxon>Malpighiales</taxon>
        <taxon>Linaceae</taxon>
        <taxon>Linum</taxon>
    </lineage>
</organism>
<evidence type="ECO:0000256" key="8">
    <source>
        <dbReference type="PIRSR" id="PIRSR602401-1"/>
    </source>
</evidence>
<proteinExistence type="inferred from homology"/>
<evidence type="ECO:0000256" key="9">
    <source>
        <dbReference type="RuleBase" id="RU000461"/>
    </source>
</evidence>
<dbReference type="PANTHER" id="PTHR47955">
    <property type="entry name" value="CYTOCHROME P450 FAMILY 71 PROTEIN"/>
    <property type="match status" value="1"/>
</dbReference>
<protein>
    <recommendedName>
        <fullName evidence="12">Cytochrome P450 71A1</fullName>
    </recommendedName>
</protein>
<dbReference type="GO" id="GO:0016705">
    <property type="term" value="F:oxidoreductase activity, acting on paired donors, with incorporation or reduction of molecular oxygen"/>
    <property type="evidence" value="ECO:0007669"/>
    <property type="project" value="InterPro"/>
</dbReference>
<evidence type="ECO:0000256" key="4">
    <source>
        <dbReference type="ARBA" id="ARBA00022723"/>
    </source>
</evidence>
<dbReference type="GO" id="GO:0005506">
    <property type="term" value="F:iron ion binding"/>
    <property type="evidence" value="ECO:0007669"/>
    <property type="project" value="InterPro"/>
</dbReference>
<evidence type="ECO:0000256" key="7">
    <source>
        <dbReference type="ARBA" id="ARBA00023033"/>
    </source>
</evidence>
<keyword evidence="3 8" id="KW-0349">Heme</keyword>
<dbReference type="InterPro" id="IPR001128">
    <property type="entry name" value="Cyt_P450"/>
</dbReference>
<keyword evidence="5 9" id="KW-0560">Oxidoreductase</keyword>
<reference evidence="10" key="1">
    <citation type="submission" date="2022-08" db="EMBL/GenBank/DDBJ databases">
        <authorList>
            <person name="Gutierrez-Valencia J."/>
        </authorList>
    </citation>
    <scope>NUCLEOTIDE SEQUENCE</scope>
</reference>
<evidence type="ECO:0008006" key="12">
    <source>
        <dbReference type="Google" id="ProtNLM"/>
    </source>
</evidence>
<comment type="cofactor">
    <cofactor evidence="1 8">
        <name>heme</name>
        <dbReference type="ChEBI" id="CHEBI:30413"/>
    </cofactor>
</comment>
<comment type="similarity">
    <text evidence="2 9">Belongs to the cytochrome P450 family.</text>
</comment>
<evidence type="ECO:0000256" key="6">
    <source>
        <dbReference type="ARBA" id="ARBA00023004"/>
    </source>
</evidence>
<dbReference type="InterPro" id="IPR002401">
    <property type="entry name" value="Cyt_P450_E_grp-I"/>
</dbReference>
<keyword evidence="11" id="KW-1185">Reference proteome</keyword>
<dbReference type="EMBL" id="CAMGYJ010000005">
    <property type="protein sequence ID" value="CAI0426230.1"/>
    <property type="molecule type" value="Genomic_DNA"/>
</dbReference>
<sequence length="449" mass="50865">MEIQFLLSIILSSSLLLFLLKKTITRNYSRKTDAGLPPPSPPALPLIGNLHQLGRRPHRSFQSLARKHGPIMLLQLGRVPTLVISSAEMAREVTKTHDVVFAGRPRPIAVDIFLNGHNDFAFSSYGDYWRRARKLCVIELLSQIRVQSFQPVRREETVALVEKLRLASGQAVDVSALILGVVNNIVARCVLGRRCEGRGAGKLGFGEVAKKVSLEFAEFSVGDWFPWLRWVDTATGLIGRMKGTFRDMMIGGTDTTSTTIEWIMTQLARHPSKLQKAQEEIRRVVGQKLVIEHEDLAKMHYLKLVIKETLRLHPPIVFLLPRETLDNVEVAGFGIAVRTRVLVNTWAIQRDPTVWENPDEFIPERFENSPVDWKGRDFQYIPFGAGRRGCPGLSFGTVTLEFVTANLLYWLDWELPKGLRCENLDMKEVYGLTTHKDKPLFLVPIPHSF</sequence>
<evidence type="ECO:0000313" key="11">
    <source>
        <dbReference type="Proteomes" id="UP001154282"/>
    </source>
</evidence>
<dbReference type="SUPFAM" id="SSF48264">
    <property type="entry name" value="Cytochrome P450"/>
    <property type="match status" value="1"/>
</dbReference>
<dbReference type="Proteomes" id="UP001154282">
    <property type="component" value="Unassembled WGS sequence"/>
</dbReference>
<dbReference type="Pfam" id="PF00067">
    <property type="entry name" value="p450"/>
    <property type="match status" value="2"/>
</dbReference>